<dbReference type="Proteomes" id="UP001152523">
    <property type="component" value="Unassembled WGS sequence"/>
</dbReference>
<protein>
    <submittedName>
        <fullName evidence="1">Uncharacterized protein</fullName>
    </submittedName>
</protein>
<sequence>MNYESQLKRCRLFDHPLFNFTLIIVFHVSFSRLQLWKETGAILKFLKIDIQKFNLNHGNQERVKRFLDLSSSFIPRGIGFLHIVSLQQNSIFQMNQAIGELSPTT</sequence>
<organism evidence="1 2">
    <name type="scientific">Cuscuta epithymum</name>
    <dbReference type="NCBI Taxonomy" id="186058"/>
    <lineage>
        <taxon>Eukaryota</taxon>
        <taxon>Viridiplantae</taxon>
        <taxon>Streptophyta</taxon>
        <taxon>Embryophyta</taxon>
        <taxon>Tracheophyta</taxon>
        <taxon>Spermatophyta</taxon>
        <taxon>Magnoliopsida</taxon>
        <taxon>eudicotyledons</taxon>
        <taxon>Gunneridae</taxon>
        <taxon>Pentapetalae</taxon>
        <taxon>asterids</taxon>
        <taxon>lamiids</taxon>
        <taxon>Solanales</taxon>
        <taxon>Convolvulaceae</taxon>
        <taxon>Cuscuteae</taxon>
        <taxon>Cuscuta</taxon>
        <taxon>Cuscuta subgen. Cuscuta</taxon>
    </lineage>
</organism>
<reference evidence="1" key="1">
    <citation type="submission" date="2022-07" db="EMBL/GenBank/DDBJ databases">
        <authorList>
            <person name="Macas J."/>
            <person name="Novak P."/>
            <person name="Neumann P."/>
        </authorList>
    </citation>
    <scope>NUCLEOTIDE SEQUENCE</scope>
</reference>
<proteinExistence type="predicted"/>
<dbReference type="AlphaFoldDB" id="A0AAV0CN84"/>
<keyword evidence="2" id="KW-1185">Reference proteome</keyword>
<evidence type="ECO:0000313" key="1">
    <source>
        <dbReference type="EMBL" id="CAH9079581.1"/>
    </source>
</evidence>
<gene>
    <name evidence="1" type="ORF">CEPIT_LOCUS6972</name>
</gene>
<dbReference type="EMBL" id="CAMAPF010000033">
    <property type="protein sequence ID" value="CAH9079581.1"/>
    <property type="molecule type" value="Genomic_DNA"/>
</dbReference>
<comment type="caution">
    <text evidence="1">The sequence shown here is derived from an EMBL/GenBank/DDBJ whole genome shotgun (WGS) entry which is preliminary data.</text>
</comment>
<evidence type="ECO:0000313" key="2">
    <source>
        <dbReference type="Proteomes" id="UP001152523"/>
    </source>
</evidence>
<name>A0AAV0CN84_9ASTE</name>
<accession>A0AAV0CN84</accession>